<comment type="caution">
    <text evidence="6">The sequence shown here is derived from an EMBL/GenBank/DDBJ whole genome shotgun (WGS) entry which is preliminary data.</text>
</comment>
<feature type="transmembrane region" description="Helical" evidence="5">
    <location>
        <begin position="257"/>
        <end position="279"/>
    </location>
</feature>
<dbReference type="EMBL" id="BDUF01000106">
    <property type="protein sequence ID" value="GAX91658.1"/>
    <property type="molecule type" value="Genomic_DNA"/>
</dbReference>
<keyword evidence="4 5" id="KW-0472">Membrane</keyword>
<evidence type="ECO:0000256" key="4">
    <source>
        <dbReference type="ARBA" id="ARBA00023136"/>
    </source>
</evidence>
<feature type="transmembrane region" description="Helical" evidence="5">
    <location>
        <begin position="204"/>
        <end position="222"/>
    </location>
</feature>
<dbReference type="OrthoDB" id="9787346at2"/>
<keyword evidence="7" id="KW-1185">Reference proteome</keyword>
<dbReference type="RefSeq" id="WP_096183670.1">
    <property type="nucleotide sequence ID" value="NZ_BDUF01000106.1"/>
</dbReference>
<sequence length="383" mass="40723">MQNKGVWIALGLLPLILLAGLIGVFVVKGTGIEAEPAAPVEVIEFQKVVLTPNSFDITLRNSGPGEATVAQVLVDDAVWNGSMTPSQTIPRLGTANLQIPYPWVEGDPYEIKLITSNGLIFAHEIPVATATPELSRETLWSYSLIGLYVGVVPVALGLLWFPFVRQLGKQGMHFLLAITIGLLMFLLIDTALEAWEEAVETPRGFFAQPLVILIALATFLLLQRLGEAGENKASGLRLSFLIALSIGLHNLGEGLAIGSSFAAGEAALGTFLIIGFTLHNITEGLGIIAPLANQRPSFRYFVLLALLAGGPAIVGTWIGGAAATPLFIAICLAIGAGAIMQVIVAVSQFMRQEVTSKINWLSWSNLSGVGLGLAIMYVTKVFI</sequence>
<dbReference type="AlphaFoldDB" id="A0A292YNY6"/>
<evidence type="ECO:0000313" key="6">
    <source>
        <dbReference type="EMBL" id="GAX91658.1"/>
    </source>
</evidence>
<dbReference type="Pfam" id="PF02535">
    <property type="entry name" value="Zip"/>
    <property type="match status" value="1"/>
</dbReference>
<comment type="subcellular location">
    <subcellularLocation>
        <location evidence="1">Membrane</location>
        <topology evidence="1">Multi-pass membrane protein</topology>
    </subcellularLocation>
</comment>
<dbReference type="InterPro" id="IPR003689">
    <property type="entry name" value="ZIP"/>
</dbReference>
<name>A0A292YNY6_9BACL</name>
<dbReference type="Proteomes" id="UP000217785">
    <property type="component" value="Unassembled WGS sequence"/>
</dbReference>
<dbReference type="GO" id="GO:0016020">
    <property type="term" value="C:membrane"/>
    <property type="evidence" value="ECO:0007669"/>
    <property type="project" value="UniProtKB-SubCell"/>
</dbReference>
<feature type="transmembrane region" description="Helical" evidence="5">
    <location>
        <begin position="300"/>
        <end position="320"/>
    </location>
</feature>
<feature type="transmembrane region" description="Helical" evidence="5">
    <location>
        <begin position="358"/>
        <end position="378"/>
    </location>
</feature>
<feature type="transmembrane region" description="Helical" evidence="5">
    <location>
        <begin position="326"/>
        <end position="346"/>
    </location>
</feature>
<accession>A0A292YNY6</accession>
<protein>
    <submittedName>
        <fullName evidence="6">Zinc permease</fullName>
    </submittedName>
</protein>
<reference evidence="7" key="1">
    <citation type="submission" date="2017-07" db="EMBL/GenBank/DDBJ databases">
        <title>Draft genome sequence of Effusibacillus lacus strain skLN1.</title>
        <authorList>
            <person name="Watanabe M."/>
            <person name="Kojima H."/>
            <person name="Fukui M."/>
        </authorList>
    </citation>
    <scope>NUCLEOTIDE SEQUENCE [LARGE SCALE GENOMIC DNA]</scope>
    <source>
        <strain evidence="7">skLN1</strain>
    </source>
</reference>
<evidence type="ECO:0000256" key="3">
    <source>
        <dbReference type="ARBA" id="ARBA00022989"/>
    </source>
</evidence>
<feature type="transmembrane region" description="Helical" evidence="5">
    <location>
        <begin position="139"/>
        <end position="161"/>
    </location>
</feature>
<feature type="transmembrane region" description="Helical" evidence="5">
    <location>
        <begin position="7"/>
        <end position="27"/>
    </location>
</feature>
<evidence type="ECO:0000256" key="5">
    <source>
        <dbReference type="SAM" id="Phobius"/>
    </source>
</evidence>
<evidence type="ECO:0000256" key="1">
    <source>
        <dbReference type="ARBA" id="ARBA00004141"/>
    </source>
</evidence>
<organism evidence="6 7">
    <name type="scientific">Effusibacillus lacus</name>
    <dbReference type="NCBI Taxonomy" id="1348429"/>
    <lineage>
        <taxon>Bacteria</taxon>
        <taxon>Bacillati</taxon>
        <taxon>Bacillota</taxon>
        <taxon>Bacilli</taxon>
        <taxon>Bacillales</taxon>
        <taxon>Alicyclobacillaceae</taxon>
        <taxon>Effusibacillus</taxon>
    </lineage>
</organism>
<keyword evidence="3 5" id="KW-1133">Transmembrane helix</keyword>
<evidence type="ECO:0000313" key="7">
    <source>
        <dbReference type="Proteomes" id="UP000217785"/>
    </source>
</evidence>
<feature type="transmembrane region" description="Helical" evidence="5">
    <location>
        <begin position="234"/>
        <end position="251"/>
    </location>
</feature>
<gene>
    <name evidence="6" type="ORF">EFBL_3348</name>
</gene>
<feature type="transmembrane region" description="Helical" evidence="5">
    <location>
        <begin position="173"/>
        <end position="192"/>
    </location>
</feature>
<proteinExistence type="predicted"/>
<dbReference type="GO" id="GO:0046873">
    <property type="term" value="F:metal ion transmembrane transporter activity"/>
    <property type="evidence" value="ECO:0007669"/>
    <property type="project" value="InterPro"/>
</dbReference>
<keyword evidence="2 5" id="KW-0812">Transmembrane</keyword>
<evidence type="ECO:0000256" key="2">
    <source>
        <dbReference type="ARBA" id="ARBA00022692"/>
    </source>
</evidence>